<protein>
    <submittedName>
        <fullName evidence="1">Uncharacterized protein</fullName>
    </submittedName>
</protein>
<dbReference type="EMBL" id="BMWD01000057">
    <property type="protein sequence ID" value="GGX99173.1"/>
    <property type="molecule type" value="Genomic_DNA"/>
</dbReference>
<dbReference type="AlphaFoldDB" id="A0A918NV60"/>
<organism evidence="1 2">
    <name type="scientific">Streptomyces fructofermentans</name>
    <dbReference type="NCBI Taxonomy" id="152141"/>
    <lineage>
        <taxon>Bacteria</taxon>
        <taxon>Bacillati</taxon>
        <taxon>Actinomycetota</taxon>
        <taxon>Actinomycetes</taxon>
        <taxon>Kitasatosporales</taxon>
        <taxon>Streptomycetaceae</taxon>
        <taxon>Streptomyces</taxon>
    </lineage>
</organism>
<dbReference type="Proteomes" id="UP000645555">
    <property type="component" value="Unassembled WGS sequence"/>
</dbReference>
<reference evidence="1" key="2">
    <citation type="submission" date="2020-09" db="EMBL/GenBank/DDBJ databases">
        <authorList>
            <person name="Sun Q."/>
            <person name="Ohkuma M."/>
        </authorList>
    </citation>
    <scope>NUCLEOTIDE SEQUENCE</scope>
    <source>
        <strain evidence="1">JCM 4956</strain>
    </source>
</reference>
<reference evidence="1" key="1">
    <citation type="journal article" date="2014" name="Int. J. Syst. Evol. Microbiol.">
        <title>Complete genome sequence of Corynebacterium casei LMG S-19264T (=DSM 44701T), isolated from a smear-ripened cheese.</title>
        <authorList>
            <consortium name="US DOE Joint Genome Institute (JGI-PGF)"/>
            <person name="Walter F."/>
            <person name="Albersmeier A."/>
            <person name="Kalinowski J."/>
            <person name="Ruckert C."/>
        </authorList>
    </citation>
    <scope>NUCLEOTIDE SEQUENCE</scope>
    <source>
        <strain evidence="1">JCM 4956</strain>
    </source>
</reference>
<evidence type="ECO:0000313" key="2">
    <source>
        <dbReference type="Proteomes" id="UP000645555"/>
    </source>
</evidence>
<gene>
    <name evidence="1" type="ORF">GCM10010515_76690</name>
</gene>
<sequence>MALVLQGQRVLGEVLGEGAAQVAGERVVLRLVLIDTVGHWACLFVMGKVGLALSRSANSAGQGRCALEETEGGSSWLSTLDPRVYAMQDPRV</sequence>
<evidence type="ECO:0000313" key="1">
    <source>
        <dbReference type="EMBL" id="GGX99173.1"/>
    </source>
</evidence>
<keyword evidence="2" id="KW-1185">Reference proteome</keyword>
<proteinExistence type="predicted"/>
<comment type="caution">
    <text evidence="1">The sequence shown here is derived from an EMBL/GenBank/DDBJ whole genome shotgun (WGS) entry which is preliminary data.</text>
</comment>
<name>A0A918NV60_9ACTN</name>
<accession>A0A918NV60</accession>